<evidence type="ECO:0000313" key="5">
    <source>
        <dbReference type="Proteomes" id="UP001595978"/>
    </source>
</evidence>
<gene>
    <name evidence="4" type="ORF">ACFPOH_15670</name>
</gene>
<accession>A0ABW0REA4</accession>
<dbReference type="Pfam" id="PF21537">
    <property type="entry name" value="DUF1980_C"/>
    <property type="match status" value="1"/>
</dbReference>
<comment type="caution">
    <text evidence="4">The sequence shown here is derived from an EMBL/GenBank/DDBJ whole genome shotgun (WGS) entry which is preliminary data.</text>
</comment>
<organism evidence="4 5">
    <name type="scientific">Ureibacillus suwonensis</name>
    <dbReference type="NCBI Taxonomy" id="313007"/>
    <lineage>
        <taxon>Bacteria</taxon>
        <taxon>Bacillati</taxon>
        <taxon>Bacillota</taxon>
        <taxon>Bacilli</taxon>
        <taxon>Bacillales</taxon>
        <taxon>Caryophanaceae</taxon>
        <taxon>Ureibacillus</taxon>
    </lineage>
</organism>
<keyword evidence="1" id="KW-0472">Membrane</keyword>
<proteinExistence type="predicted"/>
<dbReference type="PANTHER" id="PTHR40047">
    <property type="entry name" value="UPF0703 PROTEIN YCGQ"/>
    <property type="match status" value="1"/>
</dbReference>
<dbReference type="Pfam" id="PF09323">
    <property type="entry name" value="DUF1980"/>
    <property type="match status" value="1"/>
</dbReference>
<feature type="transmembrane region" description="Helical" evidence="1">
    <location>
        <begin position="40"/>
        <end position="57"/>
    </location>
</feature>
<reference evidence="5" key="1">
    <citation type="journal article" date="2019" name="Int. J. Syst. Evol. Microbiol.">
        <title>The Global Catalogue of Microorganisms (GCM) 10K type strain sequencing project: providing services to taxonomists for standard genome sequencing and annotation.</title>
        <authorList>
            <consortium name="The Broad Institute Genomics Platform"/>
            <consortium name="The Broad Institute Genome Sequencing Center for Infectious Disease"/>
            <person name="Wu L."/>
            <person name="Ma J."/>
        </authorList>
    </citation>
    <scope>NUCLEOTIDE SEQUENCE [LARGE SCALE GENOMIC DNA]</scope>
    <source>
        <strain evidence="5">CCUG 56331</strain>
    </source>
</reference>
<evidence type="ECO:0000259" key="3">
    <source>
        <dbReference type="Pfam" id="PF21537"/>
    </source>
</evidence>
<evidence type="ECO:0000313" key="4">
    <source>
        <dbReference type="EMBL" id="MFC5543147.1"/>
    </source>
</evidence>
<feature type="transmembrane region" description="Helical" evidence="1">
    <location>
        <begin position="87"/>
        <end position="108"/>
    </location>
</feature>
<sequence>MGINTQQSLKAIILGLFALFFLKLHLTGDIGKYINPKYDFMSKIAIGIFLIFLLIQVPRIFQKGHAHHDCTNHCCHHHHEKWNVGKIISFAIVIFPIMTGLTFAPATLNSSLAANNGSILSQISYQKEEASLEELLNQNSESLTEKESIDIYSSDYEPLVNENYLTEEEIKSKHEKLQNAEIIEMDEDIFISYYSSINDNPSSFEGRTIKMKGFVFKEGDFTENQFVLSRFFITHCVADASVIGFLAELDGADQLQQDSWLEIEGGLAVANYHGMEIPKINVTNWKIIEEPEEPYIFPIQTWVE</sequence>
<evidence type="ECO:0000259" key="2">
    <source>
        <dbReference type="Pfam" id="PF09323"/>
    </source>
</evidence>
<feature type="domain" description="DUF1980" evidence="2">
    <location>
        <begin position="9"/>
        <end position="117"/>
    </location>
</feature>
<feature type="transmembrane region" description="Helical" evidence="1">
    <location>
        <begin position="12"/>
        <end position="34"/>
    </location>
</feature>
<keyword evidence="1" id="KW-0812">Transmembrane</keyword>
<dbReference type="RefSeq" id="WP_390310567.1">
    <property type="nucleotide sequence ID" value="NZ_JBHSNQ010000190.1"/>
</dbReference>
<dbReference type="EMBL" id="JBHSNQ010000190">
    <property type="protein sequence ID" value="MFC5543147.1"/>
    <property type="molecule type" value="Genomic_DNA"/>
</dbReference>
<protein>
    <submittedName>
        <fullName evidence="4">TIGR03943 family putative permease subunit</fullName>
    </submittedName>
</protein>
<dbReference type="Proteomes" id="UP001595978">
    <property type="component" value="Unassembled WGS sequence"/>
</dbReference>
<dbReference type="InterPro" id="IPR052955">
    <property type="entry name" value="UPF0703_membrane_permease"/>
</dbReference>
<feature type="domain" description="DUF1980" evidence="3">
    <location>
        <begin position="166"/>
        <end position="298"/>
    </location>
</feature>
<dbReference type="InterPro" id="IPR048447">
    <property type="entry name" value="DUF1980_C"/>
</dbReference>
<keyword evidence="1" id="KW-1133">Transmembrane helix</keyword>
<dbReference type="NCBIfam" id="TIGR03943">
    <property type="entry name" value="TIGR03943 family putative permease subunit"/>
    <property type="match status" value="1"/>
</dbReference>
<evidence type="ECO:0000256" key="1">
    <source>
        <dbReference type="SAM" id="Phobius"/>
    </source>
</evidence>
<name>A0ABW0REA4_9BACL</name>
<dbReference type="PANTHER" id="PTHR40047:SF1">
    <property type="entry name" value="UPF0703 PROTEIN YCGQ"/>
    <property type="match status" value="1"/>
</dbReference>
<dbReference type="InterPro" id="IPR015402">
    <property type="entry name" value="DUF1980"/>
</dbReference>
<keyword evidence="5" id="KW-1185">Reference proteome</keyword>
<dbReference type="InterPro" id="IPR048493">
    <property type="entry name" value="DUF1980_N"/>
</dbReference>